<feature type="domain" description="Aminotransferase-like plant mobile" evidence="3">
    <location>
        <begin position="180"/>
        <end position="280"/>
    </location>
</feature>
<accession>A0AAW1WB06</accession>
<feature type="signal peptide" evidence="2">
    <location>
        <begin position="1"/>
        <end position="22"/>
    </location>
</feature>
<dbReference type="EMBL" id="JBEDUW010000006">
    <property type="protein sequence ID" value="KAK9921071.1"/>
    <property type="molecule type" value="Genomic_DNA"/>
</dbReference>
<feature type="region of interest" description="Disordered" evidence="1">
    <location>
        <begin position="36"/>
        <end position="111"/>
    </location>
</feature>
<evidence type="ECO:0000256" key="1">
    <source>
        <dbReference type="SAM" id="MobiDB-lite"/>
    </source>
</evidence>
<protein>
    <recommendedName>
        <fullName evidence="3">Aminotransferase-like plant mobile domain-containing protein</fullName>
    </recommendedName>
</protein>
<evidence type="ECO:0000313" key="4">
    <source>
        <dbReference type="EMBL" id="KAK9921071.1"/>
    </source>
</evidence>
<dbReference type="AlphaFoldDB" id="A0AAW1WB06"/>
<reference evidence="4 5" key="1">
    <citation type="journal article" date="2023" name="G3 (Bethesda)">
        <title>A chromosome-length genome assembly and annotation of blackberry (Rubus argutus, cv. 'Hillquist').</title>
        <authorList>
            <person name="Bruna T."/>
            <person name="Aryal R."/>
            <person name="Dudchenko O."/>
            <person name="Sargent D.J."/>
            <person name="Mead D."/>
            <person name="Buti M."/>
            <person name="Cavallini A."/>
            <person name="Hytonen T."/>
            <person name="Andres J."/>
            <person name="Pham M."/>
            <person name="Weisz D."/>
            <person name="Mascagni F."/>
            <person name="Usai G."/>
            <person name="Natali L."/>
            <person name="Bassil N."/>
            <person name="Fernandez G.E."/>
            <person name="Lomsadze A."/>
            <person name="Armour M."/>
            <person name="Olukolu B."/>
            <person name="Poorten T."/>
            <person name="Britton C."/>
            <person name="Davik J."/>
            <person name="Ashrafi H."/>
            <person name="Aiden E.L."/>
            <person name="Borodovsky M."/>
            <person name="Worthington M."/>
        </authorList>
    </citation>
    <scope>NUCLEOTIDE SEQUENCE [LARGE SCALE GENOMIC DNA]</scope>
    <source>
        <strain evidence="4">PI 553951</strain>
    </source>
</reference>
<feature type="compositionally biased region" description="Acidic residues" evidence="1">
    <location>
        <begin position="64"/>
        <end position="87"/>
    </location>
</feature>
<evidence type="ECO:0000256" key="2">
    <source>
        <dbReference type="SAM" id="SignalP"/>
    </source>
</evidence>
<name>A0AAW1WB06_RUBAR</name>
<comment type="caution">
    <text evidence="4">The sequence shown here is derived from an EMBL/GenBank/DDBJ whole genome shotgun (WGS) entry which is preliminary data.</text>
</comment>
<gene>
    <name evidence="4" type="ORF">M0R45_029600</name>
</gene>
<keyword evidence="5" id="KW-1185">Reference proteome</keyword>
<dbReference type="InterPro" id="IPR044824">
    <property type="entry name" value="MAIN-like"/>
</dbReference>
<organism evidence="4 5">
    <name type="scientific">Rubus argutus</name>
    <name type="common">Southern blackberry</name>
    <dbReference type="NCBI Taxonomy" id="59490"/>
    <lineage>
        <taxon>Eukaryota</taxon>
        <taxon>Viridiplantae</taxon>
        <taxon>Streptophyta</taxon>
        <taxon>Embryophyta</taxon>
        <taxon>Tracheophyta</taxon>
        <taxon>Spermatophyta</taxon>
        <taxon>Magnoliopsida</taxon>
        <taxon>eudicotyledons</taxon>
        <taxon>Gunneridae</taxon>
        <taxon>Pentapetalae</taxon>
        <taxon>rosids</taxon>
        <taxon>fabids</taxon>
        <taxon>Rosales</taxon>
        <taxon>Rosaceae</taxon>
        <taxon>Rosoideae</taxon>
        <taxon>Rosoideae incertae sedis</taxon>
        <taxon>Rubus</taxon>
    </lineage>
</organism>
<sequence>MHHTPNFLFLVFFLRPKRLTPALLFFALQHIRRKPNQGKKKGKAVKEKLSRTKISEEANALSADEFETGSQEAEESEEDEYASDDNLESNNPKNLGPGDDPLYGVKRHYPSKPRDETRLELHVDLDCHISQTCDNWLPVKGRSIKYDMQAFNKKSDIIKWFGKPFWVMLKGNKKVKYNELRRKYSTWKVKTKEQIDQLTRVFILALIGSVLCCDKSDTFYLFYMPSLQVVDDIGKYNWGGAALACLYKNMDAVSRGRKSSGGLWRIWEVWACEYIIPLSLTNPGPVEHGHVEIDGWAANLFNIDPWAEHEEPPRERVTVQSLGTSTHLAPYEPPGSMMADYEYTEVERTDGIIGWPCERFIDNELDYTSFREEYIKYHEYPDTETDEEGNCDDLMDVWHQIPMPPGDITLPKCNTESYSLEHFSIEENNRARWATLDDNVKAVSDTVVNKLLGNINGLRLLLLSQALAARDDFKLLKMEKDKEIDSLRTEIVYAPKAGKRDNVGRDRDFILESETHGVAVDGQDYVITPETEDHGFAVETEGHKIDDHGFDMQLESPRDDHGFND</sequence>
<feature type="chain" id="PRO_5044002282" description="Aminotransferase-like plant mobile domain-containing protein" evidence="2">
    <location>
        <begin position="23"/>
        <end position="565"/>
    </location>
</feature>
<dbReference type="GO" id="GO:0010073">
    <property type="term" value="P:meristem maintenance"/>
    <property type="evidence" value="ECO:0007669"/>
    <property type="project" value="InterPro"/>
</dbReference>
<dbReference type="PANTHER" id="PTHR46033">
    <property type="entry name" value="PROTEIN MAIN-LIKE 2"/>
    <property type="match status" value="1"/>
</dbReference>
<dbReference type="InterPro" id="IPR019557">
    <property type="entry name" value="AminoTfrase-like_pln_mobile"/>
</dbReference>
<evidence type="ECO:0000313" key="5">
    <source>
        <dbReference type="Proteomes" id="UP001457282"/>
    </source>
</evidence>
<evidence type="ECO:0000259" key="3">
    <source>
        <dbReference type="Pfam" id="PF10536"/>
    </source>
</evidence>
<dbReference type="Proteomes" id="UP001457282">
    <property type="component" value="Unassembled WGS sequence"/>
</dbReference>
<dbReference type="PANTHER" id="PTHR46033:SF8">
    <property type="entry name" value="PROTEIN MAINTENANCE OF MERISTEMS-LIKE"/>
    <property type="match status" value="1"/>
</dbReference>
<proteinExistence type="predicted"/>
<keyword evidence="2" id="KW-0732">Signal</keyword>
<feature type="compositionally biased region" description="Basic and acidic residues" evidence="1">
    <location>
        <begin position="44"/>
        <end position="56"/>
    </location>
</feature>
<dbReference type="Pfam" id="PF10536">
    <property type="entry name" value="PMD"/>
    <property type="match status" value="1"/>
</dbReference>